<organism evidence="10">
    <name type="scientific">Neodiprion lecontei</name>
    <name type="common">Redheaded pine sawfly</name>
    <dbReference type="NCBI Taxonomy" id="441921"/>
    <lineage>
        <taxon>Eukaryota</taxon>
        <taxon>Metazoa</taxon>
        <taxon>Ecdysozoa</taxon>
        <taxon>Arthropoda</taxon>
        <taxon>Hexapoda</taxon>
        <taxon>Insecta</taxon>
        <taxon>Pterygota</taxon>
        <taxon>Neoptera</taxon>
        <taxon>Endopterygota</taxon>
        <taxon>Hymenoptera</taxon>
        <taxon>Tenthredinoidea</taxon>
        <taxon>Diprionidae</taxon>
        <taxon>Diprioninae</taxon>
        <taxon>Neodiprion</taxon>
    </lineage>
</organism>
<evidence type="ECO:0000256" key="7">
    <source>
        <dbReference type="RuleBase" id="RU003435"/>
    </source>
</evidence>
<dbReference type="GO" id="GO:0046872">
    <property type="term" value="F:metal ion binding"/>
    <property type="evidence" value="ECO:0007669"/>
    <property type="project" value="UniProtKB-UniRule"/>
</dbReference>
<evidence type="ECO:0000313" key="9">
    <source>
        <dbReference type="Proteomes" id="UP000829291"/>
    </source>
</evidence>
<dbReference type="InterPro" id="IPR045090">
    <property type="entry name" value="Pept_M3A_M3B"/>
</dbReference>
<dbReference type="InterPro" id="IPR024077">
    <property type="entry name" value="Neurolysin/TOP_dom2"/>
</dbReference>
<dbReference type="Gene3D" id="3.40.390.10">
    <property type="entry name" value="Collagenase (Catalytic Domain)"/>
    <property type="match status" value="1"/>
</dbReference>
<keyword evidence="4 7" id="KW-0378">Hydrolase</keyword>
<dbReference type="PANTHER" id="PTHR11804:SF83">
    <property type="entry name" value="LD37516P"/>
    <property type="match status" value="1"/>
</dbReference>
<dbReference type="InterPro" id="IPR034005">
    <property type="entry name" value="M3A_DCP"/>
</dbReference>
<keyword evidence="5 7" id="KW-0862">Zinc</keyword>
<accession>A0A6J0C9E8</accession>
<dbReference type="GeneID" id="107226650"/>
<dbReference type="GO" id="GO:0006508">
    <property type="term" value="P:proteolysis"/>
    <property type="evidence" value="ECO:0007669"/>
    <property type="project" value="UniProtKB-KW"/>
</dbReference>
<dbReference type="KEGG" id="nlo:107226650"/>
<sequence>MAVSFCGKRIILTRSSLLKTPRRNGYIVLVPEIGEDLPGKNPLLKDDGFPEFNRLSIEKCVAAIGKQSVEFEQGVRHIGETIEKMESPDIFNDVLNPMDDLAIPLDTTWGLAKTLYLGNQSLMPTKCYMNIHERARNARSSKYIIKPIYQACKNAKEDGSLKMTEEQRRLVSKFALEGKLNGFEVAPSNMDSFNLALFKIRERQTEFSDKLKVATEQFNHIVSDPNVVKDFPLEFLKSIAVDSSQPEKGPWKITLQSYIKNTFLEYCPDRNLRCKVWVADRQRSVPWTERHVATSVALEHLRDARARKAKYLGYKSYTHMSMETKMAGSVENIYNVLDSLLETAWPAQLQELDTLKSFAYDRGFESNLQLWDVPYWSRKQRTTLHGINEAHLQEYFPLPQVLSSLFKLLERLFDIKFIERKTADVWHQDVRLIDIVEGNEIEPIASFYLDPYARQNEKVRIEESSGWMVAIRNRSTITQTNPLAALIFNFQPPHQDKPSLLTFKDLQVLFAKFGHALQHLLTKTNHCEVAGFSNVEWDAVGISSNFILNWLYEYSTLKDIGTHYKTGESLPKEIIEGLANIRSHMAGYTLCKELYLSRLDLELHLNADIFWLDLVKKLWKNHFAFALDKRDGHVCSFEDIFSGDWGAAYYSHLWAQMVAADAYSAFQEVAPGDEQQQAEIGKRFKDTFLSSGGACHPSEVFRRFRGRDPSPNALIKNLGLKSQDKIH</sequence>
<dbReference type="OrthoDB" id="534666at2759"/>
<dbReference type="InterPro" id="IPR001567">
    <property type="entry name" value="Pept_M3A_M3B_dom"/>
</dbReference>
<dbReference type="FunCoup" id="A0A6J0C9E8">
    <property type="interactions" value="482"/>
</dbReference>
<dbReference type="Pfam" id="PF01432">
    <property type="entry name" value="Peptidase_M3"/>
    <property type="match status" value="1"/>
</dbReference>
<evidence type="ECO:0000259" key="8">
    <source>
        <dbReference type="Pfam" id="PF01432"/>
    </source>
</evidence>
<comment type="cofactor">
    <cofactor evidence="7">
        <name>Zn(2+)</name>
        <dbReference type="ChEBI" id="CHEBI:29105"/>
    </cofactor>
    <text evidence="7">Binds 1 zinc ion.</text>
</comment>
<protein>
    <submittedName>
        <fullName evidence="10">Probable cytosolic oligopeptidase A</fullName>
    </submittedName>
</protein>
<keyword evidence="3 7" id="KW-0479">Metal-binding</keyword>
<dbReference type="SUPFAM" id="SSF55486">
    <property type="entry name" value="Metalloproteases ('zincins'), catalytic domain"/>
    <property type="match status" value="1"/>
</dbReference>
<evidence type="ECO:0000256" key="1">
    <source>
        <dbReference type="ARBA" id="ARBA00006040"/>
    </source>
</evidence>
<dbReference type="RefSeq" id="XP_015523020.2">
    <property type="nucleotide sequence ID" value="XM_015667534.2"/>
</dbReference>
<gene>
    <name evidence="10" type="primary">LOC107226650</name>
</gene>
<dbReference type="InParanoid" id="A0A6J0C9E8"/>
<keyword evidence="2 7" id="KW-0645">Protease</keyword>
<dbReference type="Gene3D" id="1.10.1370.10">
    <property type="entry name" value="Neurolysin, domain 3"/>
    <property type="match status" value="1"/>
</dbReference>
<comment type="similarity">
    <text evidence="1 7">Belongs to the peptidase M3 family.</text>
</comment>
<dbReference type="AlphaFoldDB" id="A0A6J0C9E8"/>
<dbReference type="Gene3D" id="1.10.1370.40">
    <property type="match status" value="1"/>
</dbReference>
<dbReference type="InterPro" id="IPR024079">
    <property type="entry name" value="MetalloPept_cat_dom_sf"/>
</dbReference>
<evidence type="ECO:0000256" key="6">
    <source>
        <dbReference type="ARBA" id="ARBA00023049"/>
    </source>
</evidence>
<evidence type="ECO:0000256" key="3">
    <source>
        <dbReference type="ARBA" id="ARBA00022723"/>
    </source>
</evidence>
<evidence type="ECO:0000256" key="4">
    <source>
        <dbReference type="ARBA" id="ARBA00022801"/>
    </source>
</evidence>
<evidence type="ECO:0000313" key="10">
    <source>
        <dbReference type="RefSeq" id="XP_015523020.2"/>
    </source>
</evidence>
<keyword evidence="9" id="KW-1185">Reference proteome</keyword>
<evidence type="ECO:0000256" key="2">
    <source>
        <dbReference type="ARBA" id="ARBA00022670"/>
    </source>
</evidence>
<feature type="domain" description="Peptidase M3A/M3B catalytic" evidence="8">
    <location>
        <begin position="263"/>
        <end position="719"/>
    </location>
</feature>
<keyword evidence="6 7" id="KW-0482">Metalloprotease</keyword>
<dbReference type="CDD" id="cd06456">
    <property type="entry name" value="M3A_DCP"/>
    <property type="match status" value="1"/>
</dbReference>
<dbReference type="PANTHER" id="PTHR11804">
    <property type="entry name" value="PROTEASE M3 THIMET OLIGOPEPTIDASE-RELATED"/>
    <property type="match status" value="1"/>
</dbReference>
<evidence type="ECO:0000256" key="5">
    <source>
        <dbReference type="ARBA" id="ARBA00022833"/>
    </source>
</evidence>
<reference evidence="10" key="1">
    <citation type="submission" date="2025-08" db="UniProtKB">
        <authorList>
            <consortium name="RefSeq"/>
        </authorList>
    </citation>
    <scope>IDENTIFICATION</scope>
    <source>
        <tissue evidence="10">Thorax and Abdomen</tissue>
    </source>
</reference>
<name>A0A6J0C9E8_NEOLC</name>
<dbReference type="Proteomes" id="UP000829291">
    <property type="component" value="Chromosome 4"/>
</dbReference>
<dbReference type="GO" id="GO:0004222">
    <property type="term" value="F:metalloendopeptidase activity"/>
    <property type="evidence" value="ECO:0007669"/>
    <property type="project" value="InterPro"/>
</dbReference>
<proteinExistence type="inferred from homology"/>